<accession>H9M871</accession>
<name>H9M871_PHLSQ</name>
<evidence type="ECO:0000313" key="2">
    <source>
        <dbReference type="EMBL" id="AEV55778.1"/>
    </source>
</evidence>
<keyword evidence="2" id="KW-0496">Mitochondrion</keyword>
<dbReference type="AlphaFoldDB" id="H9M871"/>
<feature type="compositionally biased region" description="Basic and acidic residues" evidence="1">
    <location>
        <begin position="9"/>
        <end position="26"/>
    </location>
</feature>
<dbReference type="GeneID" id="12354504"/>
<proteinExistence type="predicted"/>
<dbReference type="RefSeq" id="YP_006234335.1">
    <property type="nucleotide sequence ID" value="NC_017755.1"/>
</dbReference>
<geneLocation type="mitochondrion" evidence="2"/>
<protein>
    <submittedName>
        <fullName evidence="2">Uncharacterized protein</fullName>
    </submittedName>
</protein>
<gene>
    <name evidence="2" type="primary">ORF104_4</name>
    <name evidence="2" type="ORF">HusqMp95</name>
</gene>
<organism evidence="2">
    <name type="scientific">Phlegmariurus squarrosus</name>
    <name type="common">Rock tassel fern</name>
    <name type="synonym">Lycopodium squarrosum</name>
    <dbReference type="NCBI Taxonomy" id="73615"/>
    <lineage>
        <taxon>Eukaryota</taxon>
        <taxon>Viridiplantae</taxon>
        <taxon>Streptophyta</taxon>
        <taxon>Embryophyta</taxon>
        <taxon>Tracheophyta</taxon>
        <taxon>Lycopodiopsida</taxon>
        <taxon>Lycopodiales</taxon>
        <taxon>Lycopodiaceae</taxon>
        <taxon>Huperzioideae</taxon>
        <taxon>Phlegmariurus</taxon>
    </lineage>
</organism>
<reference evidence="2" key="1">
    <citation type="journal article" date="2012" name="PLoS ONE">
        <title>The Mitochondrial Genome of the Lycophyte Huperzia squarrosa: The Most Archaic Form in Vascular Plants.</title>
        <authorList>
            <person name="Liu Y."/>
            <person name="Wang B."/>
            <person name="Cui P."/>
            <person name="Li L."/>
            <person name="Xue J.Y."/>
            <person name="Yu J."/>
            <person name="Qiu Y.L."/>
        </authorList>
    </citation>
    <scope>NUCLEOTIDE SEQUENCE</scope>
</reference>
<sequence length="104" mass="12004">MPSQSLRLSKAEASRAKKRSGAERVEKFHTPRRGLRLLRAFVRKANGRSPREKNADKIKLIFGCALLYLPPFHKPTKGVLHQPPAMCFPIFIKFCYFRLVKKPK</sequence>
<dbReference type="EMBL" id="JQ002659">
    <property type="protein sequence ID" value="AEV55778.1"/>
    <property type="molecule type" value="Genomic_DNA"/>
</dbReference>
<feature type="region of interest" description="Disordered" evidence="1">
    <location>
        <begin position="1"/>
        <end position="26"/>
    </location>
</feature>
<evidence type="ECO:0000256" key="1">
    <source>
        <dbReference type="SAM" id="MobiDB-lite"/>
    </source>
</evidence>